<evidence type="ECO:0000313" key="4">
    <source>
        <dbReference type="Proteomes" id="UP000322927"/>
    </source>
</evidence>
<reference evidence="3 4" key="1">
    <citation type="submission" date="2018-05" db="EMBL/GenBank/DDBJ databases">
        <title>Streptomyces venezuelae.</title>
        <authorList>
            <person name="Kim W."/>
            <person name="Lee N."/>
            <person name="Cho B.-K."/>
        </authorList>
    </citation>
    <scope>NUCLEOTIDE SEQUENCE [LARGE SCALE GENOMIC DNA]</scope>
    <source>
        <strain evidence="3 4">ATCC 14584</strain>
    </source>
</reference>
<dbReference type="GO" id="GO:0008757">
    <property type="term" value="F:S-adenosylmethionine-dependent methyltransferase activity"/>
    <property type="evidence" value="ECO:0007669"/>
    <property type="project" value="InterPro"/>
</dbReference>
<dbReference type="AlphaFoldDB" id="A0A5P2C0G5"/>
<feature type="compositionally biased region" description="Basic and acidic residues" evidence="1">
    <location>
        <begin position="9"/>
        <end position="19"/>
    </location>
</feature>
<gene>
    <name evidence="3" type="ORF">DEJ48_20010</name>
</gene>
<keyword evidence="3" id="KW-0808">Transferase</keyword>
<dbReference type="EMBL" id="CP029192">
    <property type="protein sequence ID" value="QES35408.1"/>
    <property type="molecule type" value="Genomic_DNA"/>
</dbReference>
<dbReference type="InterPro" id="IPR013216">
    <property type="entry name" value="Methyltransf_11"/>
</dbReference>
<sequence length="264" mass="28703">MVTRTYDGGTHDIGHDSGTDSRSGGGRHTDHRRPDPRIARFIAEALGDARSVLNVGAGTGSYESAAHTITAVEPSLALRAQRPAALATAVDAVAEDLPFTDGTFDASMALFSVHQWSDVEAGMREMRRVTRGPVVVLTNDPARVRDFWLYEYAPDVLDVEARRHPPLRTLTAALGGTTTVTPVPIPLDCTDGFNEAYYGRPELLLDPAVRQPCSAWSYVDDRARQDFDTSLRHALGSGTWDAAFGHLRNRPAYDGSLVLLRSTS</sequence>
<evidence type="ECO:0000313" key="3">
    <source>
        <dbReference type="EMBL" id="QES35408.1"/>
    </source>
</evidence>
<evidence type="ECO:0000256" key="1">
    <source>
        <dbReference type="SAM" id="MobiDB-lite"/>
    </source>
</evidence>
<organism evidence="3 4">
    <name type="scientific">Streptomyces venezuelae</name>
    <dbReference type="NCBI Taxonomy" id="54571"/>
    <lineage>
        <taxon>Bacteria</taxon>
        <taxon>Bacillati</taxon>
        <taxon>Actinomycetota</taxon>
        <taxon>Actinomycetes</taxon>
        <taxon>Kitasatosporales</taxon>
        <taxon>Streptomycetaceae</taxon>
        <taxon>Streptomyces</taxon>
    </lineage>
</organism>
<dbReference type="GO" id="GO:0032259">
    <property type="term" value="P:methylation"/>
    <property type="evidence" value="ECO:0007669"/>
    <property type="project" value="UniProtKB-KW"/>
</dbReference>
<feature type="domain" description="Methyltransferase type 11" evidence="2">
    <location>
        <begin position="53"/>
        <end position="131"/>
    </location>
</feature>
<keyword evidence="3" id="KW-0489">Methyltransferase</keyword>
<protein>
    <submittedName>
        <fullName evidence="3">SAM-dependent methyltransferase</fullName>
    </submittedName>
</protein>
<evidence type="ECO:0000259" key="2">
    <source>
        <dbReference type="Pfam" id="PF08241"/>
    </source>
</evidence>
<dbReference type="RefSeq" id="WP_150217509.1">
    <property type="nucleotide sequence ID" value="NZ_CP029192.1"/>
</dbReference>
<accession>A0A5P2C0G5</accession>
<dbReference type="OrthoDB" id="9809391at2"/>
<dbReference type="InterPro" id="IPR029063">
    <property type="entry name" value="SAM-dependent_MTases_sf"/>
</dbReference>
<dbReference type="Pfam" id="PF08241">
    <property type="entry name" value="Methyltransf_11"/>
    <property type="match status" value="1"/>
</dbReference>
<dbReference type="Gene3D" id="3.40.50.150">
    <property type="entry name" value="Vaccinia Virus protein VP39"/>
    <property type="match status" value="1"/>
</dbReference>
<proteinExistence type="predicted"/>
<dbReference type="Proteomes" id="UP000322927">
    <property type="component" value="Chromosome"/>
</dbReference>
<name>A0A5P2C0G5_STRVZ</name>
<feature type="region of interest" description="Disordered" evidence="1">
    <location>
        <begin position="1"/>
        <end position="36"/>
    </location>
</feature>
<dbReference type="SUPFAM" id="SSF53335">
    <property type="entry name" value="S-adenosyl-L-methionine-dependent methyltransferases"/>
    <property type="match status" value="1"/>
</dbReference>